<dbReference type="AlphaFoldDB" id="A0A5A5T8G4"/>
<comment type="caution">
    <text evidence="2">The sequence shown here is derived from an EMBL/GenBank/DDBJ whole genome shotgun (WGS) entry which is preliminary data.</text>
</comment>
<dbReference type="InterPro" id="IPR009081">
    <property type="entry name" value="PP-bd_ACP"/>
</dbReference>
<name>A0A5A5T8G4_9CHLR</name>
<evidence type="ECO:0000259" key="1">
    <source>
        <dbReference type="PROSITE" id="PS50075"/>
    </source>
</evidence>
<dbReference type="Gene3D" id="1.10.1200.10">
    <property type="entry name" value="ACP-like"/>
    <property type="match status" value="1"/>
</dbReference>
<sequence>MLRHLQTISHCHDTSNSPVLQQILIDLLCTELNTKDIQAQHNFFELGCKALNLHILQINLQKQLNYAIPVRAFYTYPTIEMLADHLATVTVSAQTTDKQA</sequence>
<dbReference type="InterPro" id="IPR036736">
    <property type="entry name" value="ACP-like_sf"/>
</dbReference>
<dbReference type="RefSeq" id="WP_149400302.1">
    <property type="nucleotide sequence ID" value="NZ_BIXY01000008.1"/>
</dbReference>
<evidence type="ECO:0000313" key="3">
    <source>
        <dbReference type="Proteomes" id="UP000322530"/>
    </source>
</evidence>
<reference evidence="2 3" key="1">
    <citation type="submission" date="2019-01" db="EMBL/GenBank/DDBJ databases">
        <title>Draft genome sequence of Dictyobacter sp. Uno17.</title>
        <authorList>
            <person name="Wang C.M."/>
            <person name="Zheng Y."/>
            <person name="Sakai Y."/>
            <person name="Abe K."/>
            <person name="Yokota A."/>
            <person name="Yabe S."/>
        </authorList>
    </citation>
    <scope>NUCLEOTIDE SEQUENCE [LARGE SCALE GENOMIC DNA]</scope>
    <source>
        <strain evidence="2 3">Uno17</strain>
    </source>
</reference>
<feature type="domain" description="Carrier" evidence="1">
    <location>
        <begin position="15"/>
        <end position="90"/>
    </location>
</feature>
<evidence type="ECO:0000313" key="2">
    <source>
        <dbReference type="EMBL" id="GCF07269.1"/>
    </source>
</evidence>
<dbReference type="SUPFAM" id="SSF47336">
    <property type="entry name" value="ACP-like"/>
    <property type="match status" value="1"/>
</dbReference>
<protein>
    <recommendedName>
        <fullName evidence="1">Carrier domain-containing protein</fullName>
    </recommendedName>
</protein>
<dbReference type="EMBL" id="BIXY01000008">
    <property type="protein sequence ID" value="GCF07269.1"/>
    <property type="molecule type" value="Genomic_DNA"/>
</dbReference>
<proteinExistence type="predicted"/>
<accession>A0A5A5T8G4</accession>
<dbReference type="Proteomes" id="UP000322530">
    <property type="component" value="Unassembled WGS sequence"/>
</dbReference>
<gene>
    <name evidence="2" type="ORF">KDI_08330</name>
</gene>
<organism evidence="2 3">
    <name type="scientific">Dictyobacter arantiisoli</name>
    <dbReference type="NCBI Taxonomy" id="2014874"/>
    <lineage>
        <taxon>Bacteria</taxon>
        <taxon>Bacillati</taxon>
        <taxon>Chloroflexota</taxon>
        <taxon>Ktedonobacteria</taxon>
        <taxon>Ktedonobacterales</taxon>
        <taxon>Dictyobacteraceae</taxon>
        <taxon>Dictyobacter</taxon>
    </lineage>
</organism>
<dbReference type="PROSITE" id="PS50075">
    <property type="entry name" value="CARRIER"/>
    <property type="match status" value="1"/>
</dbReference>
<keyword evidence="3" id="KW-1185">Reference proteome</keyword>
<dbReference type="Pfam" id="PF00550">
    <property type="entry name" value="PP-binding"/>
    <property type="match status" value="1"/>
</dbReference>